<organism evidence="1 2">
    <name type="scientific">Pangasius djambal</name>
    <dbReference type="NCBI Taxonomy" id="1691987"/>
    <lineage>
        <taxon>Eukaryota</taxon>
        <taxon>Metazoa</taxon>
        <taxon>Chordata</taxon>
        <taxon>Craniata</taxon>
        <taxon>Vertebrata</taxon>
        <taxon>Euteleostomi</taxon>
        <taxon>Actinopterygii</taxon>
        <taxon>Neopterygii</taxon>
        <taxon>Teleostei</taxon>
        <taxon>Ostariophysi</taxon>
        <taxon>Siluriformes</taxon>
        <taxon>Pangasiidae</taxon>
        <taxon>Pangasius</taxon>
    </lineage>
</organism>
<reference evidence="1" key="1">
    <citation type="submission" date="2020-02" db="EMBL/GenBank/DDBJ databases">
        <title>Genome sequencing of the panga catfish, Pangasius djambal.</title>
        <authorList>
            <person name="Wen M."/>
            <person name="Zahm M."/>
            <person name="Roques C."/>
            <person name="Cabau C."/>
            <person name="Klopp C."/>
            <person name="Donnadieu C."/>
            <person name="Jouanno E."/>
            <person name="Avarre J.-C."/>
            <person name="Campet M."/>
            <person name="Ha T."/>
            <person name="Dugue R."/>
            <person name="Lampietro C."/>
            <person name="Louis A."/>
            <person name="Herpin A."/>
            <person name="Echchiki A."/>
            <person name="Berthelot C."/>
            <person name="Parey E."/>
            <person name="Roest-Crollius H."/>
            <person name="Braasch I."/>
            <person name="Postlethwait J.H."/>
            <person name="Bobe J."/>
            <person name="Montfort J."/>
            <person name="Bouchez O."/>
            <person name="Begum T."/>
            <person name="Schartl M."/>
            <person name="Gustiano R."/>
            <person name="Guiguen Y."/>
        </authorList>
    </citation>
    <scope>NUCLEOTIDE SEQUENCE</scope>
    <source>
        <strain evidence="1">Pdj_M5554</strain>
    </source>
</reference>
<proteinExistence type="predicted"/>
<comment type="caution">
    <text evidence="1">The sequence shown here is derived from an EMBL/GenBank/DDBJ whole genome shotgun (WGS) entry which is preliminary data.</text>
</comment>
<feature type="non-terminal residue" evidence="1">
    <location>
        <position position="106"/>
    </location>
</feature>
<accession>A0ACC5YUF6</accession>
<sequence>MYPEHMAGSEQCAAFHQLCYTMCGFFIDFMPGRALKGSWVLYFLHTISGEAQFCPFLSAKAPHTLISVMGRSALFRETVKQCYKHEDIKCSIFLSSKGIRVHMLPA</sequence>
<evidence type="ECO:0000313" key="1">
    <source>
        <dbReference type="EMBL" id="MCJ8739468.1"/>
    </source>
</evidence>
<dbReference type="EMBL" id="CM040987">
    <property type="protein sequence ID" value="MCJ8739468.1"/>
    <property type="molecule type" value="Genomic_DNA"/>
</dbReference>
<evidence type="ECO:0000313" key="2">
    <source>
        <dbReference type="Proteomes" id="UP000830395"/>
    </source>
</evidence>
<name>A0ACC5YUF6_9TELE</name>
<protein>
    <submittedName>
        <fullName evidence="1">Uncharacterized protein</fullName>
    </submittedName>
</protein>
<gene>
    <name evidence="1" type="ORF">PDJAM_G00047610</name>
</gene>
<dbReference type="Proteomes" id="UP000830395">
    <property type="component" value="Chromosome 13"/>
</dbReference>
<keyword evidence="2" id="KW-1185">Reference proteome</keyword>